<sequence length="160" mass="16807">LSLISRLEAAALGQWGQPQGFLQGQGQGQGTGRAKGQRAAAQAATMVAPVRRPDHMVLAAVVEELVVQLRRQDCSPRVARPAGTPYLPAVQKQRAAGRMLQGCSPSSSVSSSSSWPSVVVGKPLPRTQVNHQRPEQSREGVGASSAAEDEMTSRSVATAE</sequence>
<name>A0ABQ5SQR3_9CHLO</name>
<dbReference type="EMBL" id="BSDZ01000119">
    <property type="protein sequence ID" value="GLI71734.1"/>
    <property type="molecule type" value="Genomic_DNA"/>
</dbReference>
<feature type="non-terminal residue" evidence="2">
    <location>
        <position position="1"/>
    </location>
</feature>
<reference evidence="2 3" key="1">
    <citation type="journal article" date="2023" name="IScience">
        <title>Expanded male sex-determining region conserved during the evolution of homothallism in the green alga Volvox.</title>
        <authorList>
            <person name="Yamamoto K."/>
            <person name="Matsuzaki R."/>
            <person name="Mahakham W."/>
            <person name="Heman W."/>
            <person name="Sekimoto H."/>
            <person name="Kawachi M."/>
            <person name="Minakuchi Y."/>
            <person name="Toyoda A."/>
            <person name="Nozaki H."/>
        </authorList>
    </citation>
    <scope>NUCLEOTIDE SEQUENCE [LARGE SCALE GENOMIC DNA]</scope>
    <source>
        <strain evidence="2 3">NIES-4468</strain>
    </source>
</reference>
<organism evidence="2 3">
    <name type="scientific">Volvox africanus</name>
    <dbReference type="NCBI Taxonomy" id="51714"/>
    <lineage>
        <taxon>Eukaryota</taxon>
        <taxon>Viridiplantae</taxon>
        <taxon>Chlorophyta</taxon>
        <taxon>core chlorophytes</taxon>
        <taxon>Chlorophyceae</taxon>
        <taxon>CS clade</taxon>
        <taxon>Chlamydomonadales</taxon>
        <taxon>Volvocaceae</taxon>
        <taxon>Volvox</taxon>
    </lineage>
</organism>
<feature type="region of interest" description="Disordered" evidence="1">
    <location>
        <begin position="97"/>
        <end position="160"/>
    </location>
</feature>
<evidence type="ECO:0000256" key="1">
    <source>
        <dbReference type="SAM" id="MobiDB-lite"/>
    </source>
</evidence>
<feature type="non-terminal residue" evidence="2">
    <location>
        <position position="160"/>
    </location>
</feature>
<feature type="compositionally biased region" description="Low complexity" evidence="1">
    <location>
        <begin position="104"/>
        <end position="120"/>
    </location>
</feature>
<proteinExistence type="predicted"/>
<gene>
    <name evidence="2" type="ORF">VaNZ11_017038</name>
</gene>
<feature type="compositionally biased region" description="Gly residues" evidence="1">
    <location>
        <begin position="23"/>
        <end position="33"/>
    </location>
</feature>
<feature type="region of interest" description="Disordered" evidence="1">
    <location>
        <begin position="18"/>
        <end position="37"/>
    </location>
</feature>
<protein>
    <submittedName>
        <fullName evidence="2">Uncharacterized protein</fullName>
    </submittedName>
</protein>
<dbReference type="Proteomes" id="UP001165090">
    <property type="component" value="Unassembled WGS sequence"/>
</dbReference>
<evidence type="ECO:0000313" key="3">
    <source>
        <dbReference type="Proteomes" id="UP001165090"/>
    </source>
</evidence>
<accession>A0ABQ5SQR3</accession>
<keyword evidence="3" id="KW-1185">Reference proteome</keyword>
<evidence type="ECO:0000313" key="2">
    <source>
        <dbReference type="EMBL" id="GLI71734.1"/>
    </source>
</evidence>
<comment type="caution">
    <text evidence="2">The sequence shown here is derived from an EMBL/GenBank/DDBJ whole genome shotgun (WGS) entry which is preliminary data.</text>
</comment>